<gene>
    <name evidence="1" type="ORF">Q31b_58780</name>
</gene>
<organism evidence="1 2">
    <name type="scientific">Novipirellula aureliae</name>
    <dbReference type="NCBI Taxonomy" id="2527966"/>
    <lineage>
        <taxon>Bacteria</taxon>
        <taxon>Pseudomonadati</taxon>
        <taxon>Planctomycetota</taxon>
        <taxon>Planctomycetia</taxon>
        <taxon>Pirellulales</taxon>
        <taxon>Pirellulaceae</taxon>
        <taxon>Novipirellula</taxon>
    </lineage>
</organism>
<reference evidence="1 2" key="1">
    <citation type="submission" date="2019-02" db="EMBL/GenBank/DDBJ databases">
        <title>Deep-cultivation of Planctomycetes and their phenomic and genomic characterization uncovers novel biology.</title>
        <authorList>
            <person name="Wiegand S."/>
            <person name="Jogler M."/>
            <person name="Boedeker C."/>
            <person name="Pinto D."/>
            <person name="Vollmers J."/>
            <person name="Rivas-Marin E."/>
            <person name="Kohn T."/>
            <person name="Peeters S.H."/>
            <person name="Heuer A."/>
            <person name="Rast P."/>
            <person name="Oberbeckmann S."/>
            <person name="Bunk B."/>
            <person name="Jeske O."/>
            <person name="Meyerdierks A."/>
            <person name="Storesund J.E."/>
            <person name="Kallscheuer N."/>
            <person name="Luecker S."/>
            <person name="Lage O.M."/>
            <person name="Pohl T."/>
            <person name="Merkel B.J."/>
            <person name="Hornburger P."/>
            <person name="Mueller R.-W."/>
            <person name="Bruemmer F."/>
            <person name="Labrenz M."/>
            <person name="Spormann A.M."/>
            <person name="Op Den Camp H."/>
            <person name="Overmann J."/>
            <person name="Amann R."/>
            <person name="Jetten M.S.M."/>
            <person name="Mascher T."/>
            <person name="Medema M.H."/>
            <person name="Devos D.P."/>
            <person name="Kaster A.-K."/>
            <person name="Ovreas L."/>
            <person name="Rohde M."/>
            <person name="Galperin M.Y."/>
            <person name="Jogler C."/>
        </authorList>
    </citation>
    <scope>NUCLEOTIDE SEQUENCE [LARGE SCALE GENOMIC DNA]</scope>
    <source>
        <strain evidence="1 2">Q31b</strain>
    </source>
</reference>
<dbReference type="EMBL" id="SJPY01000032">
    <property type="protein sequence ID" value="TWU31507.1"/>
    <property type="molecule type" value="Genomic_DNA"/>
</dbReference>
<comment type="caution">
    <text evidence="1">The sequence shown here is derived from an EMBL/GenBank/DDBJ whole genome shotgun (WGS) entry which is preliminary data.</text>
</comment>
<evidence type="ECO:0000313" key="1">
    <source>
        <dbReference type="EMBL" id="TWU31507.1"/>
    </source>
</evidence>
<dbReference type="AlphaFoldDB" id="A0A5C6D722"/>
<dbReference type="RefSeq" id="WP_146602911.1">
    <property type="nucleotide sequence ID" value="NZ_SJPY01000032.1"/>
</dbReference>
<accession>A0A5C6D722</accession>
<dbReference type="OrthoDB" id="8604635at2"/>
<protein>
    <submittedName>
        <fullName evidence="1">Uncharacterized protein</fullName>
    </submittedName>
</protein>
<proteinExistence type="predicted"/>
<name>A0A5C6D722_9BACT</name>
<sequence>MKAFDILPTVGVGPIRFGMTRADVRELIGPHDGDGDEEREWYLEDLAIDFDAAGKVAFIEIAESENFRALLDGECLHELDADSAVAHVEKLAPFDPDAPEPGYTYVFPKLQLSLWRSVVPDASQDLDDPTGRTFEAVGVGPDGYFPNTGG</sequence>
<dbReference type="Proteomes" id="UP000315471">
    <property type="component" value="Unassembled WGS sequence"/>
</dbReference>
<evidence type="ECO:0000313" key="2">
    <source>
        <dbReference type="Proteomes" id="UP000315471"/>
    </source>
</evidence>
<keyword evidence="2" id="KW-1185">Reference proteome</keyword>